<reference evidence="1" key="1">
    <citation type="journal article" date="2015" name="Nature">
        <title>Complex archaea that bridge the gap between prokaryotes and eukaryotes.</title>
        <authorList>
            <person name="Spang A."/>
            <person name="Saw J.H."/>
            <person name="Jorgensen S.L."/>
            <person name="Zaremba-Niedzwiedzka K."/>
            <person name="Martijn J."/>
            <person name="Lind A.E."/>
            <person name="van Eijk R."/>
            <person name="Schleper C."/>
            <person name="Guy L."/>
            <person name="Ettema T.J."/>
        </authorList>
    </citation>
    <scope>NUCLEOTIDE SEQUENCE</scope>
</reference>
<gene>
    <name evidence="1" type="ORF">LCGC14_1450930</name>
</gene>
<evidence type="ECO:0000313" key="1">
    <source>
        <dbReference type="EMBL" id="KKM69417.1"/>
    </source>
</evidence>
<protein>
    <submittedName>
        <fullName evidence="1">Uncharacterized protein</fullName>
    </submittedName>
</protein>
<organism evidence="1">
    <name type="scientific">marine sediment metagenome</name>
    <dbReference type="NCBI Taxonomy" id="412755"/>
    <lineage>
        <taxon>unclassified sequences</taxon>
        <taxon>metagenomes</taxon>
        <taxon>ecological metagenomes</taxon>
    </lineage>
</organism>
<sequence length="85" mass="9777">LGEETLRVLRESGVFEMEDKDYIDFLEVVIDHIYHANGTPETETCAMCLAAYGFIHYNRLPANWESLKAEIEAAPNKIHIGDHWQ</sequence>
<accession>A0A0F9MJN3</accession>
<dbReference type="EMBL" id="LAZR01009996">
    <property type="protein sequence ID" value="KKM69417.1"/>
    <property type="molecule type" value="Genomic_DNA"/>
</dbReference>
<comment type="caution">
    <text evidence="1">The sequence shown here is derived from an EMBL/GenBank/DDBJ whole genome shotgun (WGS) entry which is preliminary data.</text>
</comment>
<name>A0A0F9MJN3_9ZZZZ</name>
<feature type="non-terminal residue" evidence="1">
    <location>
        <position position="1"/>
    </location>
</feature>
<dbReference type="AlphaFoldDB" id="A0A0F9MJN3"/>
<proteinExistence type="predicted"/>